<dbReference type="GO" id="GO:0020037">
    <property type="term" value="F:heme binding"/>
    <property type="evidence" value="ECO:0007669"/>
    <property type="project" value="InterPro"/>
</dbReference>
<name>A0A2I0V6M6_9ASPA</name>
<evidence type="ECO:0000313" key="2">
    <source>
        <dbReference type="Proteomes" id="UP000233837"/>
    </source>
</evidence>
<evidence type="ECO:0000313" key="1">
    <source>
        <dbReference type="EMBL" id="PKU59070.1"/>
    </source>
</evidence>
<dbReference type="GO" id="GO:0005506">
    <property type="term" value="F:iron ion binding"/>
    <property type="evidence" value="ECO:0007669"/>
    <property type="project" value="InterPro"/>
</dbReference>
<dbReference type="Proteomes" id="UP000233837">
    <property type="component" value="Unassembled WGS sequence"/>
</dbReference>
<dbReference type="InterPro" id="IPR002325">
    <property type="entry name" value="Cyt_f"/>
</dbReference>
<dbReference type="GO" id="GO:0009055">
    <property type="term" value="F:electron transfer activity"/>
    <property type="evidence" value="ECO:0007669"/>
    <property type="project" value="InterPro"/>
</dbReference>
<reference evidence="1 2" key="1">
    <citation type="journal article" date="2016" name="Sci. Rep.">
        <title>The Dendrobium catenatum Lindl. genome sequence provides insights into polysaccharide synthase, floral development and adaptive evolution.</title>
        <authorList>
            <person name="Zhang G.Q."/>
            <person name="Xu Q."/>
            <person name="Bian C."/>
            <person name="Tsai W.C."/>
            <person name="Yeh C.M."/>
            <person name="Liu K.W."/>
            <person name="Yoshida K."/>
            <person name="Zhang L.S."/>
            <person name="Chang S.B."/>
            <person name="Chen F."/>
            <person name="Shi Y."/>
            <person name="Su Y.Y."/>
            <person name="Zhang Y.Q."/>
            <person name="Chen L.J."/>
            <person name="Yin Y."/>
            <person name="Lin M."/>
            <person name="Huang H."/>
            <person name="Deng H."/>
            <person name="Wang Z.W."/>
            <person name="Zhu S.L."/>
            <person name="Zhao X."/>
            <person name="Deng C."/>
            <person name="Niu S.C."/>
            <person name="Huang J."/>
            <person name="Wang M."/>
            <person name="Liu G.H."/>
            <person name="Yang H.J."/>
            <person name="Xiao X.J."/>
            <person name="Hsiao Y.Y."/>
            <person name="Wu W.L."/>
            <person name="Chen Y.Y."/>
            <person name="Mitsuda N."/>
            <person name="Ohme-Takagi M."/>
            <person name="Luo Y.B."/>
            <person name="Van de Peer Y."/>
            <person name="Liu Z.J."/>
        </authorList>
    </citation>
    <scope>NUCLEOTIDE SEQUENCE [LARGE SCALE GENOMIC DNA]</scope>
    <source>
        <tissue evidence="1">The whole plant</tissue>
    </source>
</reference>
<accession>A0A2I0V6M6</accession>
<gene>
    <name evidence="1" type="primary">petA</name>
    <name evidence="1" type="ORF">MA16_Dca026955</name>
</gene>
<proteinExistence type="predicted"/>
<dbReference type="GO" id="GO:0042651">
    <property type="term" value="C:thylakoid membrane"/>
    <property type="evidence" value="ECO:0007669"/>
    <property type="project" value="InterPro"/>
</dbReference>
<dbReference type="AlphaFoldDB" id="A0A2I0V6M6"/>
<dbReference type="InterPro" id="IPR036826">
    <property type="entry name" value="Cyt_f_lg_dom_sf"/>
</dbReference>
<keyword evidence="2" id="KW-1185">Reference proteome</keyword>
<dbReference type="SUPFAM" id="SSF49441">
    <property type="entry name" value="Cytochrome f, large domain"/>
    <property type="match status" value="1"/>
</dbReference>
<sequence>MDIEVLQVMLPDTVFEAKVQVPYDMQFKQVLANDIGRSVIYEPSLAMEAHSFVNVSQGKEPIKDFVLLDYVQEKLVPNNTNELIQREEVNLNSNYSLPIDSVIVIDQNTISDNNNVSIFVEPLLVEGLFNKNIINEVTILCEVVPQISTQVMVEKITSSMINNVSNMEGDVFYWEGELPLFKRLSCTINESKILLNDHYHRDAFTDTEDMDIMSKCFARDDNDISFSKGHGRREGNVCSHGISKWGSDWESMEDFLISNIPPHIRAPTAMRRSPHKEPLFATPARQRTYLLLLPPEAGREPQIDADSLPLPTLEATLVNPLTSSPS</sequence>
<dbReference type="Gene3D" id="2.60.40.830">
    <property type="entry name" value="Cytochrome f large domain"/>
    <property type="match status" value="1"/>
</dbReference>
<reference evidence="1 2" key="2">
    <citation type="journal article" date="2017" name="Nature">
        <title>The Apostasia genome and the evolution of orchids.</title>
        <authorList>
            <person name="Zhang G.Q."/>
            <person name="Liu K.W."/>
            <person name="Li Z."/>
            <person name="Lohaus R."/>
            <person name="Hsiao Y.Y."/>
            <person name="Niu S.C."/>
            <person name="Wang J.Y."/>
            <person name="Lin Y.C."/>
            <person name="Xu Q."/>
            <person name="Chen L.J."/>
            <person name="Yoshida K."/>
            <person name="Fujiwara S."/>
            <person name="Wang Z.W."/>
            <person name="Zhang Y.Q."/>
            <person name="Mitsuda N."/>
            <person name="Wang M."/>
            <person name="Liu G.H."/>
            <person name="Pecoraro L."/>
            <person name="Huang H.X."/>
            <person name="Xiao X.J."/>
            <person name="Lin M."/>
            <person name="Wu X.Y."/>
            <person name="Wu W.L."/>
            <person name="Chen Y.Y."/>
            <person name="Chang S.B."/>
            <person name="Sakamoto S."/>
            <person name="Ohme-Takagi M."/>
            <person name="Yagi M."/>
            <person name="Zeng S.J."/>
            <person name="Shen C.Y."/>
            <person name="Yeh C.M."/>
            <person name="Luo Y.B."/>
            <person name="Tsai W.C."/>
            <person name="Van de Peer Y."/>
            <person name="Liu Z.J."/>
        </authorList>
    </citation>
    <scope>NUCLEOTIDE SEQUENCE [LARGE SCALE GENOMIC DNA]</scope>
    <source>
        <tissue evidence="1">The whole plant</tissue>
    </source>
</reference>
<organism evidence="1 2">
    <name type="scientific">Dendrobium catenatum</name>
    <dbReference type="NCBI Taxonomy" id="906689"/>
    <lineage>
        <taxon>Eukaryota</taxon>
        <taxon>Viridiplantae</taxon>
        <taxon>Streptophyta</taxon>
        <taxon>Embryophyta</taxon>
        <taxon>Tracheophyta</taxon>
        <taxon>Spermatophyta</taxon>
        <taxon>Magnoliopsida</taxon>
        <taxon>Liliopsida</taxon>
        <taxon>Asparagales</taxon>
        <taxon>Orchidaceae</taxon>
        <taxon>Epidendroideae</taxon>
        <taxon>Malaxideae</taxon>
        <taxon>Dendrobiinae</taxon>
        <taxon>Dendrobium</taxon>
    </lineage>
</organism>
<dbReference type="PROSITE" id="PS51010">
    <property type="entry name" value="CYTF"/>
    <property type="match status" value="1"/>
</dbReference>
<protein>
    <submittedName>
        <fullName evidence="1">Apocytochrome f</fullName>
    </submittedName>
</protein>
<dbReference type="EMBL" id="KZ504165">
    <property type="protein sequence ID" value="PKU59070.1"/>
    <property type="molecule type" value="Genomic_DNA"/>
</dbReference>
<dbReference type="GO" id="GO:0015979">
    <property type="term" value="P:photosynthesis"/>
    <property type="evidence" value="ECO:0007669"/>
    <property type="project" value="InterPro"/>
</dbReference>